<dbReference type="InterPro" id="IPR006016">
    <property type="entry name" value="UspA"/>
</dbReference>
<dbReference type="PRINTS" id="PR01438">
    <property type="entry name" value="UNVRSLSTRESS"/>
</dbReference>
<feature type="domain" description="UspA" evidence="2">
    <location>
        <begin position="3"/>
        <end position="140"/>
    </location>
</feature>
<dbReference type="PATRIC" id="fig|1560234.3.peg.2928"/>
<dbReference type="InterPro" id="IPR006015">
    <property type="entry name" value="Universal_stress_UspA"/>
</dbReference>
<dbReference type="SUPFAM" id="SSF52402">
    <property type="entry name" value="Adenine nucleotide alpha hydrolases-like"/>
    <property type="match status" value="1"/>
</dbReference>
<comment type="caution">
    <text evidence="3">The sequence shown here is derived from an EMBL/GenBank/DDBJ whole genome shotgun (WGS) entry which is preliminary data.</text>
</comment>
<dbReference type="EMBL" id="JXMS01000006">
    <property type="protein sequence ID" value="OBQ54815.1"/>
    <property type="molecule type" value="Genomic_DNA"/>
</dbReference>
<gene>
    <name evidence="3" type="ORF">SP90_04840</name>
</gene>
<dbReference type="CDD" id="cd00293">
    <property type="entry name" value="USP-like"/>
    <property type="match status" value="1"/>
</dbReference>
<comment type="similarity">
    <text evidence="1">Belongs to the universal stress protein A family.</text>
</comment>
<dbReference type="InterPro" id="IPR014729">
    <property type="entry name" value="Rossmann-like_a/b/a_fold"/>
</dbReference>
<evidence type="ECO:0000313" key="3">
    <source>
        <dbReference type="EMBL" id="OBQ54815.1"/>
    </source>
</evidence>
<dbReference type="PANTHER" id="PTHR46268">
    <property type="entry name" value="STRESS RESPONSE PROTEIN NHAX"/>
    <property type="match status" value="1"/>
</dbReference>
<evidence type="ECO:0000313" key="4">
    <source>
        <dbReference type="Proteomes" id="UP000091979"/>
    </source>
</evidence>
<evidence type="ECO:0000256" key="1">
    <source>
        <dbReference type="ARBA" id="ARBA00008791"/>
    </source>
</evidence>
<dbReference type="STRING" id="1560234.SP90_04840"/>
<protein>
    <recommendedName>
        <fullName evidence="2">UspA domain-containing protein</fullName>
    </recommendedName>
</protein>
<dbReference type="PANTHER" id="PTHR46268:SF6">
    <property type="entry name" value="UNIVERSAL STRESS PROTEIN UP12"/>
    <property type="match status" value="1"/>
</dbReference>
<dbReference type="OrthoDB" id="9788959at2"/>
<reference evidence="3 4" key="1">
    <citation type="submission" date="2015-01" db="EMBL/GenBank/DDBJ databases">
        <title>Desulfovibrio sp. JC271 draft genome sequence.</title>
        <authorList>
            <person name="Shivani Y."/>
            <person name="Subhash Y."/>
            <person name="Sasikala C."/>
            <person name="Ramana C.V."/>
        </authorList>
    </citation>
    <scope>NUCLEOTIDE SEQUENCE [LARGE SCALE GENOMIC DNA]</scope>
    <source>
        <strain evidence="3 4">JC271</strain>
    </source>
</reference>
<dbReference type="AlphaFoldDB" id="A0A1B7XH48"/>
<evidence type="ECO:0000259" key="2">
    <source>
        <dbReference type="Pfam" id="PF00582"/>
    </source>
</evidence>
<dbReference type="RefSeq" id="WP_066853161.1">
    <property type="nucleotide sequence ID" value="NZ_JXMS01000006.1"/>
</dbReference>
<accession>A0A1B7XH48</accession>
<dbReference type="Proteomes" id="UP000091979">
    <property type="component" value="Unassembled WGS sequence"/>
</dbReference>
<dbReference type="Gene3D" id="3.40.50.620">
    <property type="entry name" value="HUPs"/>
    <property type="match status" value="1"/>
</dbReference>
<proteinExistence type="inferred from homology"/>
<name>A0A1B7XH48_9BACT</name>
<keyword evidence="4" id="KW-1185">Reference proteome</keyword>
<sequence>MFFKKILVPVDGSKHALLAKHRALAIAESMDAEIVLVHVLDPIPSIIGGHARSELHAEMEADANKIFEEYTPSLEEKRIRYKTVVVSGRPFGAICKVADEEQCDLICIGARGLSNVEGMLLGSVSSSIIAHCRLPVLVVR</sequence>
<organism evidence="3 4">
    <name type="scientific">Halodesulfovibrio spirochaetisodalis</name>
    <dbReference type="NCBI Taxonomy" id="1560234"/>
    <lineage>
        <taxon>Bacteria</taxon>
        <taxon>Pseudomonadati</taxon>
        <taxon>Thermodesulfobacteriota</taxon>
        <taxon>Desulfovibrionia</taxon>
        <taxon>Desulfovibrionales</taxon>
        <taxon>Desulfovibrionaceae</taxon>
        <taxon>Halodesulfovibrio</taxon>
    </lineage>
</organism>
<dbReference type="Pfam" id="PF00582">
    <property type="entry name" value="Usp"/>
    <property type="match status" value="1"/>
</dbReference>